<dbReference type="HOGENOM" id="CLU_000604_1_22_9"/>
<dbReference type="OrthoDB" id="9791546at2"/>
<evidence type="ECO:0000313" key="5">
    <source>
        <dbReference type="EMBL" id="EKU93174.1"/>
    </source>
</evidence>
<dbReference type="PROSITE" id="PS00211">
    <property type="entry name" value="ABC_TRANSPORTER_1"/>
    <property type="match status" value="1"/>
</dbReference>
<dbReference type="GO" id="GO:0005524">
    <property type="term" value="F:ATP binding"/>
    <property type="evidence" value="ECO:0007669"/>
    <property type="project" value="UniProtKB-KW"/>
</dbReference>
<dbReference type="STRING" id="883081.HMPREF9698_01335"/>
<dbReference type="PANTHER" id="PTHR42798">
    <property type="entry name" value="LIPOPROTEIN-RELEASING SYSTEM ATP-BINDING PROTEIN LOLD"/>
    <property type="match status" value="1"/>
</dbReference>
<dbReference type="eggNOG" id="COG1136">
    <property type="taxonomic scope" value="Bacteria"/>
</dbReference>
<comment type="caution">
    <text evidence="5">The sequence shown here is derived from an EMBL/GenBank/DDBJ whole genome shotgun (WGS) entry which is preliminary data.</text>
</comment>
<proteinExistence type="inferred from homology"/>
<dbReference type="EMBL" id="AGXA01000022">
    <property type="protein sequence ID" value="EKU93174.1"/>
    <property type="molecule type" value="Genomic_DNA"/>
</dbReference>
<keyword evidence="3" id="KW-0067">ATP-binding</keyword>
<name>K9E7J6_9LACT</name>
<dbReference type="Gene3D" id="3.40.50.300">
    <property type="entry name" value="P-loop containing nucleotide triphosphate hydrolases"/>
    <property type="match status" value="1"/>
</dbReference>
<evidence type="ECO:0000313" key="6">
    <source>
        <dbReference type="Proteomes" id="UP000009875"/>
    </source>
</evidence>
<dbReference type="InterPro" id="IPR017871">
    <property type="entry name" value="ABC_transporter-like_CS"/>
</dbReference>
<reference evidence="5 6" key="1">
    <citation type="submission" date="2012-09" db="EMBL/GenBank/DDBJ databases">
        <title>The Genome Sequence of Alloiococcus otitis ATCC 51267.</title>
        <authorList>
            <consortium name="The Broad Institute Genome Sequencing Platform"/>
            <person name="Earl A."/>
            <person name="Ward D."/>
            <person name="Feldgarden M."/>
            <person name="Gevers D."/>
            <person name="Huys G."/>
            <person name="Walker B."/>
            <person name="Young S.K."/>
            <person name="Zeng Q."/>
            <person name="Gargeya S."/>
            <person name="Fitzgerald M."/>
            <person name="Haas B."/>
            <person name="Abouelleil A."/>
            <person name="Alvarado L."/>
            <person name="Arachchi H.M."/>
            <person name="Berlin A.M."/>
            <person name="Chapman S.B."/>
            <person name="Goldberg J."/>
            <person name="Griggs A."/>
            <person name="Gujja S."/>
            <person name="Hansen M."/>
            <person name="Howarth C."/>
            <person name="Imamovic A."/>
            <person name="Larimer J."/>
            <person name="McCowen C."/>
            <person name="Montmayeur A."/>
            <person name="Murphy C."/>
            <person name="Neiman D."/>
            <person name="Pearson M."/>
            <person name="Priest M."/>
            <person name="Roberts A."/>
            <person name="Saif S."/>
            <person name="Shea T."/>
            <person name="Sisk P."/>
            <person name="Sykes S."/>
            <person name="Wortman J."/>
            <person name="Nusbaum C."/>
            <person name="Birren B."/>
        </authorList>
    </citation>
    <scope>NUCLEOTIDE SEQUENCE [LARGE SCALE GENOMIC DNA]</scope>
    <source>
        <strain evidence="5 6">ATCC 51267</strain>
    </source>
</reference>
<dbReference type="InterPro" id="IPR027417">
    <property type="entry name" value="P-loop_NTPase"/>
</dbReference>
<dbReference type="SUPFAM" id="SSF52540">
    <property type="entry name" value="P-loop containing nucleoside triphosphate hydrolases"/>
    <property type="match status" value="1"/>
</dbReference>
<keyword evidence="6" id="KW-1185">Reference proteome</keyword>
<keyword evidence="2" id="KW-0547">Nucleotide-binding</keyword>
<accession>K9E7J6</accession>
<gene>
    <name evidence="5" type="ORF">HMPREF9698_01335</name>
</gene>
<dbReference type="InterPro" id="IPR003593">
    <property type="entry name" value="AAA+_ATPase"/>
</dbReference>
<evidence type="ECO:0000259" key="4">
    <source>
        <dbReference type="PROSITE" id="PS50893"/>
    </source>
</evidence>
<evidence type="ECO:0000256" key="1">
    <source>
        <dbReference type="ARBA" id="ARBA00005417"/>
    </source>
</evidence>
<dbReference type="Proteomes" id="UP000009875">
    <property type="component" value="Unassembled WGS sequence"/>
</dbReference>
<dbReference type="RefSeq" id="WP_003778332.1">
    <property type="nucleotide sequence ID" value="NZ_JH992960.1"/>
</dbReference>
<dbReference type="Pfam" id="PF00005">
    <property type="entry name" value="ABC_tran"/>
    <property type="match status" value="1"/>
</dbReference>
<dbReference type="InterPro" id="IPR003439">
    <property type="entry name" value="ABC_transporter-like_ATP-bd"/>
</dbReference>
<evidence type="ECO:0000256" key="2">
    <source>
        <dbReference type="ARBA" id="ARBA00022741"/>
    </source>
</evidence>
<feature type="domain" description="ABC transporter" evidence="4">
    <location>
        <begin position="2"/>
        <end position="214"/>
    </location>
</feature>
<dbReference type="GO" id="GO:0016887">
    <property type="term" value="F:ATP hydrolysis activity"/>
    <property type="evidence" value="ECO:0007669"/>
    <property type="project" value="InterPro"/>
</dbReference>
<dbReference type="PANTHER" id="PTHR42798:SF7">
    <property type="entry name" value="ALPHA-D-RIBOSE 1-METHYLPHOSPHONATE 5-TRIPHOSPHATE SYNTHASE SUBUNIT PHNL"/>
    <property type="match status" value="1"/>
</dbReference>
<dbReference type="SMART" id="SM00382">
    <property type="entry name" value="AAA"/>
    <property type="match status" value="1"/>
</dbReference>
<protein>
    <recommendedName>
        <fullName evidence="4">ABC transporter domain-containing protein</fullName>
    </recommendedName>
</protein>
<comment type="similarity">
    <text evidence="1">Belongs to the ABC transporter superfamily.</text>
</comment>
<evidence type="ECO:0000256" key="3">
    <source>
        <dbReference type="ARBA" id="ARBA00022840"/>
    </source>
</evidence>
<dbReference type="AlphaFoldDB" id="K9E7J6"/>
<dbReference type="PROSITE" id="PS50893">
    <property type="entry name" value="ABC_TRANSPORTER_2"/>
    <property type="match status" value="1"/>
</dbReference>
<organism evidence="5 6">
    <name type="scientific">Alloiococcus otitis ATCC 51267</name>
    <dbReference type="NCBI Taxonomy" id="883081"/>
    <lineage>
        <taxon>Bacteria</taxon>
        <taxon>Bacillati</taxon>
        <taxon>Bacillota</taxon>
        <taxon>Bacilli</taxon>
        <taxon>Lactobacillales</taxon>
        <taxon>Carnobacteriaceae</taxon>
        <taxon>Alloiococcus</taxon>
    </lineage>
</organism>
<sequence length="215" mass="24239">MTQLIELSLKQKRFKKNKRVILKDFQLSVSAGDSIAVMGESGIGKTSLLNILGLIDQDYEGSYKLFGRSAKAYSAKDQAQMRNNRIGFILQENALIPSLSIKDNICLPWLYCPKDKQDQVFFDELIRRLKLDDLLSQKPGECSGGQRARAVIGRAVLMKPDLILADEPTASLDEENRQEVLAILKDLNRDFKASLITVTHDHAVAQNHRKILRMV</sequence>